<dbReference type="RefSeq" id="WP_353474562.1">
    <property type="nucleotide sequence ID" value="NZ_CP123385.1"/>
</dbReference>
<dbReference type="PROSITE" id="PS51257">
    <property type="entry name" value="PROKAR_LIPOPROTEIN"/>
    <property type="match status" value="1"/>
</dbReference>
<dbReference type="Pfam" id="PF07486">
    <property type="entry name" value="Hydrolase_2"/>
    <property type="match status" value="1"/>
</dbReference>
<keyword evidence="2" id="KW-0378">Hydrolase</keyword>
<name>A0AAU8AMA1_9RHOB</name>
<gene>
    <name evidence="2" type="ORF">PVT71_21690</name>
</gene>
<sequence>MFLRHLRPARLLAALLLPGLTILAGCGMSQRHHDPDQLECMERAMYFESIRSSRDGMVAVGSVVMNRVASPEFPGTVCGVVGQKGQFAPEIMTREMGGSSMMAVREAATSVLAGERHPLIGNAQFFHAASYRASYNNMHYVLTSGGNAFYEKRRPEFVTRPSPPGALEGITGRG</sequence>
<dbReference type="EMBL" id="CP123385">
    <property type="protein sequence ID" value="XCC95696.1"/>
    <property type="molecule type" value="Genomic_DNA"/>
</dbReference>
<dbReference type="Gene3D" id="1.10.10.2520">
    <property type="entry name" value="Cell wall hydrolase SleB, domain 1"/>
    <property type="match status" value="1"/>
</dbReference>
<dbReference type="InterPro" id="IPR011105">
    <property type="entry name" value="Cell_wall_hydrolase_SleB"/>
</dbReference>
<dbReference type="InterPro" id="IPR042047">
    <property type="entry name" value="SleB_dom1"/>
</dbReference>
<accession>A0AAU8AMA1</accession>
<evidence type="ECO:0000259" key="1">
    <source>
        <dbReference type="Pfam" id="PF07486"/>
    </source>
</evidence>
<dbReference type="GO" id="GO:0016787">
    <property type="term" value="F:hydrolase activity"/>
    <property type="evidence" value="ECO:0007669"/>
    <property type="project" value="UniProtKB-KW"/>
</dbReference>
<organism evidence="2">
    <name type="scientific">Alloyangia sp. H15</name>
    <dbReference type="NCBI Taxonomy" id="3029062"/>
    <lineage>
        <taxon>Bacteria</taxon>
        <taxon>Pseudomonadati</taxon>
        <taxon>Pseudomonadota</taxon>
        <taxon>Alphaproteobacteria</taxon>
        <taxon>Rhodobacterales</taxon>
        <taxon>Roseobacteraceae</taxon>
        <taxon>Alloyangia</taxon>
    </lineage>
</organism>
<proteinExistence type="predicted"/>
<evidence type="ECO:0000313" key="2">
    <source>
        <dbReference type="EMBL" id="XCC95696.1"/>
    </source>
</evidence>
<feature type="domain" description="Cell wall hydrolase SleB" evidence="1">
    <location>
        <begin position="53"/>
        <end position="150"/>
    </location>
</feature>
<dbReference type="AlphaFoldDB" id="A0AAU8AMA1"/>
<reference evidence="2" key="1">
    <citation type="submission" date="2023-02" db="EMBL/GenBank/DDBJ databases">
        <title>Description and genomic characterization of Salipiger bruguierae sp. nov., isolated from the sediment of mangrove plant Bruguiera sexangula.</title>
        <authorList>
            <person name="Long M."/>
        </authorList>
    </citation>
    <scope>NUCLEOTIDE SEQUENCE</scope>
    <source>
        <strain evidence="2">H15</strain>
    </source>
</reference>
<protein>
    <submittedName>
        <fullName evidence="2">Cell wall hydrolase</fullName>
    </submittedName>
</protein>